<proteinExistence type="predicted"/>
<organism evidence="1 2">
    <name type="scientific">Lolium multiflorum</name>
    <name type="common">Italian ryegrass</name>
    <name type="synonym">Lolium perenne subsp. multiflorum</name>
    <dbReference type="NCBI Taxonomy" id="4521"/>
    <lineage>
        <taxon>Eukaryota</taxon>
        <taxon>Viridiplantae</taxon>
        <taxon>Streptophyta</taxon>
        <taxon>Embryophyta</taxon>
        <taxon>Tracheophyta</taxon>
        <taxon>Spermatophyta</taxon>
        <taxon>Magnoliopsida</taxon>
        <taxon>Liliopsida</taxon>
        <taxon>Poales</taxon>
        <taxon>Poaceae</taxon>
        <taxon>BOP clade</taxon>
        <taxon>Pooideae</taxon>
        <taxon>Poodae</taxon>
        <taxon>Poeae</taxon>
        <taxon>Poeae Chloroplast Group 2 (Poeae type)</taxon>
        <taxon>Loliodinae</taxon>
        <taxon>Loliinae</taxon>
        <taxon>Lolium</taxon>
    </lineage>
</organism>
<protein>
    <submittedName>
        <fullName evidence="1">Uncharacterized protein</fullName>
    </submittedName>
</protein>
<evidence type="ECO:0000313" key="2">
    <source>
        <dbReference type="Proteomes" id="UP001231189"/>
    </source>
</evidence>
<accession>A0AAD8QR36</accession>
<evidence type="ECO:0000313" key="1">
    <source>
        <dbReference type="EMBL" id="KAK1607478.1"/>
    </source>
</evidence>
<gene>
    <name evidence="1" type="ORF">QYE76_031151</name>
</gene>
<name>A0AAD8QR36_LOLMU</name>
<dbReference type="AlphaFoldDB" id="A0AAD8QR36"/>
<dbReference type="Proteomes" id="UP001231189">
    <property type="component" value="Unassembled WGS sequence"/>
</dbReference>
<keyword evidence="2" id="KW-1185">Reference proteome</keyword>
<comment type="caution">
    <text evidence="1">The sequence shown here is derived from an EMBL/GenBank/DDBJ whole genome shotgun (WGS) entry which is preliminary data.</text>
</comment>
<reference evidence="1" key="1">
    <citation type="submission" date="2023-07" db="EMBL/GenBank/DDBJ databases">
        <title>A chromosome-level genome assembly of Lolium multiflorum.</title>
        <authorList>
            <person name="Chen Y."/>
            <person name="Copetti D."/>
            <person name="Kolliker R."/>
            <person name="Studer B."/>
        </authorList>
    </citation>
    <scope>NUCLEOTIDE SEQUENCE</scope>
    <source>
        <strain evidence="1">02402/16</strain>
        <tissue evidence="1">Leaf</tissue>
    </source>
</reference>
<sequence>MFATTLWLNNMEALAQDDGVCALAFVVPLKAEESEEDAYAIIGAWPWRRPWEAATYHAMAARSNANSPYRPHLQWAMD</sequence>
<dbReference type="EMBL" id="JAUUTY010000007">
    <property type="protein sequence ID" value="KAK1607478.1"/>
    <property type="molecule type" value="Genomic_DNA"/>
</dbReference>